<feature type="transmembrane region" description="Helical" evidence="6">
    <location>
        <begin position="42"/>
        <end position="63"/>
    </location>
</feature>
<evidence type="ECO:0000259" key="7">
    <source>
        <dbReference type="PROSITE" id="PS50850"/>
    </source>
</evidence>
<feature type="transmembrane region" description="Helical" evidence="6">
    <location>
        <begin position="133"/>
        <end position="151"/>
    </location>
</feature>
<feature type="transmembrane region" description="Helical" evidence="6">
    <location>
        <begin position="75"/>
        <end position="93"/>
    </location>
</feature>
<keyword evidence="9" id="KW-1185">Reference proteome</keyword>
<feature type="transmembrane region" description="Helical" evidence="6">
    <location>
        <begin position="334"/>
        <end position="359"/>
    </location>
</feature>
<accession>A0ABQ4KZI3</accession>
<proteinExistence type="predicted"/>
<dbReference type="Gene3D" id="1.20.1250.20">
    <property type="entry name" value="MFS general substrate transporter like domains"/>
    <property type="match status" value="1"/>
</dbReference>
<comment type="caution">
    <text evidence="8">The sequence shown here is derived from an EMBL/GenBank/DDBJ whole genome shotgun (WGS) entry which is preliminary data.</text>
</comment>
<dbReference type="PANTHER" id="PTHR23506:SF23">
    <property type="entry name" value="GH10249P"/>
    <property type="match status" value="1"/>
</dbReference>
<feature type="transmembrane region" description="Helical" evidence="6">
    <location>
        <begin position="244"/>
        <end position="263"/>
    </location>
</feature>
<dbReference type="Pfam" id="PF07690">
    <property type="entry name" value="MFS_1"/>
    <property type="match status" value="1"/>
</dbReference>
<dbReference type="InterPro" id="IPR036259">
    <property type="entry name" value="MFS_trans_sf"/>
</dbReference>
<evidence type="ECO:0000256" key="5">
    <source>
        <dbReference type="ARBA" id="ARBA00023136"/>
    </source>
</evidence>
<keyword evidence="3 6" id="KW-0812">Transmembrane</keyword>
<protein>
    <submittedName>
        <fullName evidence="8">MFS-type transporter YxlH</fullName>
    </submittedName>
</protein>
<dbReference type="SUPFAM" id="SSF103473">
    <property type="entry name" value="MFS general substrate transporter"/>
    <property type="match status" value="1"/>
</dbReference>
<reference evidence="8 9" key="1">
    <citation type="submission" date="2021-03" db="EMBL/GenBank/DDBJ databases">
        <title>Antimicrobial resistance genes in bacteria isolated from Japanese honey, and their potential for conferring macrolide and lincosamide resistance in the American foulbrood pathogen Paenibacillus larvae.</title>
        <authorList>
            <person name="Okamoto M."/>
            <person name="Kumagai M."/>
            <person name="Kanamori H."/>
            <person name="Takamatsu D."/>
        </authorList>
    </citation>
    <scope>NUCLEOTIDE SEQUENCE [LARGE SCALE GENOMIC DNA]</scope>
    <source>
        <strain evidence="8 9">J6TS1</strain>
    </source>
</reference>
<dbReference type="InterPro" id="IPR011701">
    <property type="entry name" value="MFS"/>
</dbReference>
<keyword evidence="4 6" id="KW-1133">Transmembrane helix</keyword>
<evidence type="ECO:0000256" key="2">
    <source>
        <dbReference type="ARBA" id="ARBA00022448"/>
    </source>
</evidence>
<dbReference type="PRINTS" id="PR01035">
    <property type="entry name" value="TCRTETA"/>
</dbReference>
<comment type="subcellular location">
    <subcellularLocation>
        <location evidence="1">Cell membrane</location>
        <topology evidence="1">Multi-pass membrane protein</topology>
    </subcellularLocation>
</comment>
<evidence type="ECO:0000256" key="3">
    <source>
        <dbReference type="ARBA" id="ARBA00022692"/>
    </source>
</evidence>
<gene>
    <name evidence="8" type="primary">yxlH_1</name>
    <name evidence="8" type="ORF">J6TS1_29440</name>
</gene>
<organism evidence="8 9">
    <name type="scientific">Siminovitchia terrae</name>
    <name type="common">Bacillus terrae</name>
    <dbReference type="NCBI Taxonomy" id="1914933"/>
    <lineage>
        <taxon>Bacteria</taxon>
        <taxon>Bacillati</taxon>
        <taxon>Bacillota</taxon>
        <taxon>Bacilli</taxon>
        <taxon>Bacillales</taxon>
        <taxon>Bacillaceae</taxon>
        <taxon>Siminovitchia</taxon>
    </lineage>
</organism>
<feature type="transmembrane region" description="Helical" evidence="6">
    <location>
        <begin position="300"/>
        <end position="322"/>
    </location>
</feature>
<keyword evidence="2" id="KW-0813">Transport</keyword>
<evidence type="ECO:0000256" key="1">
    <source>
        <dbReference type="ARBA" id="ARBA00004651"/>
    </source>
</evidence>
<keyword evidence="5 6" id="KW-0472">Membrane</keyword>
<name>A0ABQ4KZI3_SIMTE</name>
<dbReference type="Proteomes" id="UP000680670">
    <property type="component" value="Unassembled WGS sequence"/>
</dbReference>
<feature type="transmembrane region" description="Helical" evidence="6">
    <location>
        <begin position="202"/>
        <end position="224"/>
    </location>
</feature>
<feature type="transmembrane region" description="Helical" evidence="6">
    <location>
        <begin position="12"/>
        <end position="30"/>
    </location>
</feature>
<evidence type="ECO:0000313" key="8">
    <source>
        <dbReference type="EMBL" id="GIN97074.1"/>
    </source>
</evidence>
<evidence type="ECO:0000313" key="9">
    <source>
        <dbReference type="Proteomes" id="UP000680670"/>
    </source>
</evidence>
<feature type="transmembrane region" description="Helical" evidence="6">
    <location>
        <begin position="365"/>
        <end position="383"/>
    </location>
</feature>
<dbReference type="InterPro" id="IPR001958">
    <property type="entry name" value="Tet-R_TetA/multi-R_MdtG-like"/>
</dbReference>
<feature type="transmembrane region" description="Helical" evidence="6">
    <location>
        <begin position="275"/>
        <end position="294"/>
    </location>
</feature>
<evidence type="ECO:0000256" key="4">
    <source>
        <dbReference type="ARBA" id="ARBA00022989"/>
    </source>
</evidence>
<dbReference type="PROSITE" id="PS50850">
    <property type="entry name" value="MFS"/>
    <property type="match status" value="1"/>
</dbReference>
<dbReference type="EMBL" id="BORJ01000007">
    <property type="protein sequence ID" value="GIN97074.1"/>
    <property type="molecule type" value="Genomic_DNA"/>
</dbReference>
<feature type="transmembrane region" description="Helical" evidence="6">
    <location>
        <begin position="99"/>
        <end position="121"/>
    </location>
</feature>
<feature type="transmembrane region" description="Helical" evidence="6">
    <location>
        <begin position="163"/>
        <end position="182"/>
    </location>
</feature>
<dbReference type="PANTHER" id="PTHR23506">
    <property type="entry name" value="GH10249P"/>
    <property type="match status" value="1"/>
</dbReference>
<dbReference type="InterPro" id="IPR050930">
    <property type="entry name" value="MFS_Vesicular_Transporter"/>
</dbReference>
<dbReference type="InterPro" id="IPR020846">
    <property type="entry name" value="MFS_dom"/>
</dbReference>
<evidence type="ECO:0000256" key="6">
    <source>
        <dbReference type="SAM" id="Phobius"/>
    </source>
</evidence>
<feature type="domain" description="Major facilitator superfamily (MFS) profile" evidence="7">
    <location>
        <begin position="9"/>
        <end position="387"/>
    </location>
</feature>
<dbReference type="RefSeq" id="WP_244862108.1">
    <property type="nucleotide sequence ID" value="NZ_BORJ01000007.1"/>
</dbReference>
<sequence>MKAIPTVKDRYIFLVVSFIFWVSQFIYVPVLAPYIESSGGKYTFVGLVLGSYGIMQLVFRMPIGIFSDLIKKRKPLVIAGMVICALSCFVFAITDHLAWILAARSLAGLAAATWVIFTVLYAGYFSDKHIHRAMGMISFIIVLAQFSGMFLSGYLVDHWGWKTPFWTGAIICTVGVGLSFFINDSQESLNSQPLKLKDLLSVITDSTLLKVSILSIVAHGILFTTMFGFTPAYALKIGFQTHEISMVVIAFMIPHAISAILSGKLFVPILGQWRTLQFAFSLVACFTFLTPFVTNKLPFYLLQGLNGFSLGILYPVLLAFAIEKIPSQKRATAMGVYQALYALGMFVGPFLGGILNSYIGISGALYLSGISGAIAMILSFLWGTKEQNKLPSKAQPK</sequence>